<dbReference type="OrthoDB" id="7387101at2"/>
<evidence type="ECO:0000313" key="4">
    <source>
        <dbReference type="Proteomes" id="UP000321638"/>
    </source>
</evidence>
<organism evidence="3 4">
    <name type="scientific">Vineibacter terrae</name>
    <dbReference type="NCBI Taxonomy" id="2586908"/>
    <lineage>
        <taxon>Bacteria</taxon>
        <taxon>Pseudomonadati</taxon>
        <taxon>Pseudomonadota</taxon>
        <taxon>Alphaproteobacteria</taxon>
        <taxon>Hyphomicrobiales</taxon>
        <taxon>Vineibacter</taxon>
    </lineage>
</organism>
<reference evidence="3 4" key="1">
    <citation type="submission" date="2019-06" db="EMBL/GenBank/DDBJ databases">
        <title>New taxonomy in bacterial strain CC-CFT640, isolated from vineyard.</title>
        <authorList>
            <person name="Lin S.-Y."/>
            <person name="Tsai C.-F."/>
            <person name="Young C.-C."/>
        </authorList>
    </citation>
    <scope>NUCLEOTIDE SEQUENCE [LARGE SCALE GENOMIC DNA]</scope>
    <source>
        <strain evidence="3 4">CC-CFT640</strain>
    </source>
</reference>
<feature type="region of interest" description="Disordered" evidence="1">
    <location>
        <begin position="26"/>
        <end position="46"/>
    </location>
</feature>
<proteinExistence type="predicted"/>
<dbReference type="EMBL" id="VDUZ01000049">
    <property type="protein sequence ID" value="TXL71027.1"/>
    <property type="molecule type" value="Genomic_DNA"/>
</dbReference>
<protein>
    <submittedName>
        <fullName evidence="3">DUF4157 domain-containing protein</fullName>
    </submittedName>
</protein>
<dbReference type="InterPro" id="IPR025295">
    <property type="entry name" value="eCIS_core_dom"/>
</dbReference>
<sequence length="475" mass="52291">MPIRLLAHSVNESGSVEIAMGSRMTTRAPGKPAATRMPPTRAQGCSCKPHRPHGTCPSCRERRARLSRKGVGHVALEGYRREQVLAVLRSSGKSLDVEARADLEPLFQRDFGRVRVHDDPQAANTAARLNASAYTVGRHIVFAPGRYAPTTPEGRRLLAHELAHVVQQERVADVAVEDLTVGAPDDALEREADRAADLVLASRTIGHAAPAVLSAQVIQRDSCGPDVTEQIKNTWQRIQFDFHTRWDKDQKKKMCDYLLAPIVPKDPDNPSIRAQQWNTDAFDTLPLFHLSAIEWLTDRRVVAAGCGVPTTPDKTDAKIYENPKYCSMGVQVKDQCWLSGTVNYGTYGIMCKLCNDFAPPLYWGIYYKATALLYAYKQRIVARDASTKEEDISIPHSWFKATYDGGPGAVSPKPGNKSSNCPCLCPLTGSIVQWDYVWEPTKRRDDATPPGVPDLSASGNMPAPVPPSASAGRRR</sequence>
<comment type="caution">
    <text evidence="3">The sequence shown here is derived from an EMBL/GenBank/DDBJ whole genome shotgun (WGS) entry which is preliminary data.</text>
</comment>
<evidence type="ECO:0000256" key="1">
    <source>
        <dbReference type="SAM" id="MobiDB-lite"/>
    </source>
</evidence>
<evidence type="ECO:0000313" key="3">
    <source>
        <dbReference type="EMBL" id="TXL71027.1"/>
    </source>
</evidence>
<dbReference type="Proteomes" id="UP000321638">
    <property type="component" value="Unassembled WGS sequence"/>
</dbReference>
<keyword evidence="4" id="KW-1185">Reference proteome</keyword>
<dbReference type="Pfam" id="PF13699">
    <property type="entry name" value="eCIS_core"/>
    <property type="match status" value="1"/>
</dbReference>
<accession>A0A5C8PB59</accession>
<name>A0A5C8PB59_9HYPH</name>
<evidence type="ECO:0000259" key="2">
    <source>
        <dbReference type="Pfam" id="PF13699"/>
    </source>
</evidence>
<feature type="domain" description="eCIS core" evidence="2">
    <location>
        <begin position="95"/>
        <end position="170"/>
    </location>
</feature>
<dbReference type="AlphaFoldDB" id="A0A5C8PB59"/>
<feature type="region of interest" description="Disordered" evidence="1">
    <location>
        <begin position="442"/>
        <end position="475"/>
    </location>
</feature>
<gene>
    <name evidence="3" type="ORF">FHP25_31635</name>
</gene>